<feature type="signal peptide" evidence="8">
    <location>
        <begin position="1"/>
        <end position="16"/>
    </location>
</feature>
<evidence type="ECO:0000259" key="9">
    <source>
        <dbReference type="PROSITE" id="PS50240"/>
    </source>
</evidence>
<keyword evidence="5" id="KW-1015">Disulfide bond</keyword>
<evidence type="ECO:0000256" key="1">
    <source>
        <dbReference type="ARBA" id="ARBA00022670"/>
    </source>
</evidence>
<dbReference type="InterPro" id="IPR001254">
    <property type="entry name" value="Trypsin_dom"/>
</dbReference>
<dbReference type="InterPro" id="IPR022700">
    <property type="entry name" value="CLIP"/>
</dbReference>
<dbReference type="SUPFAM" id="SSF50494">
    <property type="entry name" value="Trypsin-like serine proteases"/>
    <property type="match status" value="1"/>
</dbReference>
<dbReference type="InterPro" id="IPR009003">
    <property type="entry name" value="Peptidase_S1_PA"/>
</dbReference>
<comment type="caution">
    <text evidence="11">The sequence shown here is derived from an EMBL/GenBank/DDBJ whole genome shotgun (WGS) entry which is preliminary data.</text>
</comment>
<reference evidence="11 12" key="1">
    <citation type="journal article" date="2023" name="Arcadia Sci">
        <title>De novo assembly of a long-read Amblyomma americanum tick genome.</title>
        <authorList>
            <person name="Chou S."/>
            <person name="Poskanzer K.E."/>
            <person name="Rollins M."/>
            <person name="Thuy-Boun P.S."/>
        </authorList>
    </citation>
    <scope>NUCLEOTIDE SEQUENCE [LARGE SCALE GENOMIC DNA]</scope>
    <source>
        <strain evidence="11">F_SG_1</strain>
        <tissue evidence="11">Salivary glands</tissue>
    </source>
</reference>
<dbReference type="Pfam" id="PF00089">
    <property type="entry name" value="Trypsin"/>
    <property type="match status" value="1"/>
</dbReference>
<keyword evidence="1" id="KW-0645">Protease</keyword>
<comment type="similarity">
    <text evidence="7">Belongs to the peptidase S1 family. CLIP subfamily.</text>
</comment>
<feature type="domain" description="Clip" evidence="10">
    <location>
        <begin position="28"/>
        <end position="72"/>
    </location>
</feature>
<evidence type="ECO:0000256" key="4">
    <source>
        <dbReference type="ARBA" id="ARBA00022825"/>
    </source>
</evidence>
<evidence type="ECO:0000259" key="10">
    <source>
        <dbReference type="PROSITE" id="PS51888"/>
    </source>
</evidence>
<evidence type="ECO:0000256" key="8">
    <source>
        <dbReference type="SAM" id="SignalP"/>
    </source>
</evidence>
<dbReference type="PROSITE" id="PS51888">
    <property type="entry name" value="CLIP"/>
    <property type="match status" value="1"/>
</dbReference>
<dbReference type="AlphaFoldDB" id="A0AAQ4DY60"/>
<evidence type="ECO:0000256" key="5">
    <source>
        <dbReference type="ARBA" id="ARBA00023157"/>
    </source>
</evidence>
<gene>
    <name evidence="11" type="ORF">V5799_005821</name>
</gene>
<dbReference type="FunFam" id="2.40.10.10:FF:000028">
    <property type="entry name" value="Serine protease easter"/>
    <property type="match status" value="1"/>
</dbReference>
<dbReference type="GO" id="GO:0004252">
    <property type="term" value="F:serine-type endopeptidase activity"/>
    <property type="evidence" value="ECO:0007669"/>
    <property type="project" value="InterPro"/>
</dbReference>
<dbReference type="SMART" id="SM00020">
    <property type="entry name" value="Tryp_SPc"/>
    <property type="match status" value="1"/>
</dbReference>
<accession>A0AAQ4DY60</accession>
<dbReference type="InterPro" id="IPR043504">
    <property type="entry name" value="Peptidase_S1_PA_chymotrypsin"/>
</dbReference>
<protein>
    <submittedName>
        <fullName evidence="11">Uncharacterized protein</fullName>
    </submittedName>
</protein>
<dbReference type="PROSITE" id="PS50240">
    <property type="entry name" value="TRYPSIN_DOM"/>
    <property type="match status" value="1"/>
</dbReference>
<name>A0AAQ4DY60_AMBAM</name>
<evidence type="ECO:0000313" key="11">
    <source>
        <dbReference type="EMBL" id="KAK8767400.1"/>
    </source>
</evidence>
<dbReference type="Gene3D" id="2.40.10.10">
    <property type="entry name" value="Trypsin-like serine proteases"/>
    <property type="match status" value="1"/>
</dbReference>
<dbReference type="PANTHER" id="PTHR24258">
    <property type="entry name" value="SERINE PROTEASE-RELATED"/>
    <property type="match status" value="1"/>
</dbReference>
<dbReference type="EMBL" id="JARKHS020025498">
    <property type="protein sequence ID" value="KAK8767400.1"/>
    <property type="molecule type" value="Genomic_DNA"/>
</dbReference>
<evidence type="ECO:0000256" key="3">
    <source>
        <dbReference type="ARBA" id="ARBA00022801"/>
    </source>
</evidence>
<proteinExistence type="inferred from homology"/>
<keyword evidence="4" id="KW-0720">Serine protease</keyword>
<feature type="chain" id="PRO_5042981335" evidence="8">
    <location>
        <begin position="17"/>
        <end position="282"/>
    </location>
</feature>
<dbReference type="SMART" id="SM00680">
    <property type="entry name" value="CLIP"/>
    <property type="match status" value="1"/>
</dbReference>
<evidence type="ECO:0000256" key="7">
    <source>
        <dbReference type="ARBA" id="ARBA00024195"/>
    </source>
</evidence>
<evidence type="ECO:0000256" key="2">
    <source>
        <dbReference type="ARBA" id="ARBA00022729"/>
    </source>
</evidence>
<evidence type="ECO:0000256" key="6">
    <source>
        <dbReference type="ARBA" id="ARBA00023180"/>
    </source>
</evidence>
<keyword evidence="12" id="KW-1185">Reference proteome</keyword>
<dbReference type="Gene3D" id="3.30.1640.30">
    <property type="match status" value="1"/>
</dbReference>
<sequence>MLLWLLVVALAAVGSATNSSAGGLGQSNCRTPDGRDGHCIWASQCASLSHLSATEQGRFVCGYRGRQAELCCPPEPEAVANSTDTVTRQASADGVLTEPVPVDYPSALPSSCGKGGVIGSALVKGWLAEADVGGWPWMAAIYRKTKAEPRVICNGALVTDRHVLTSANCVSRNAGGRQLPARMLTVRLGDHDLNSTDDHTAPVDVQVSDVVRHPDYAQSTYTNNIALLVLSEPVTWSRFVHPVCLPFGPLASETLEEKHGSIVGWGVGRSGMYMVQAPLLRA</sequence>
<dbReference type="Pfam" id="PF12032">
    <property type="entry name" value="CLIP"/>
    <property type="match status" value="1"/>
</dbReference>
<keyword evidence="2 8" id="KW-0732">Signal</keyword>
<organism evidence="11 12">
    <name type="scientific">Amblyomma americanum</name>
    <name type="common">Lone star tick</name>
    <dbReference type="NCBI Taxonomy" id="6943"/>
    <lineage>
        <taxon>Eukaryota</taxon>
        <taxon>Metazoa</taxon>
        <taxon>Ecdysozoa</taxon>
        <taxon>Arthropoda</taxon>
        <taxon>Chelicerata</taxon>
        <taxon>Arachnida</taxon>
        <taxon>Acari</taxon>
        <taxon>Parasitiformes</taxon>
        <taxon>Ixodida</taxon>
        <taxon>Ixodoidea</taxon>
        <taxon>Ixodidae</taxon>
        <taxon>Amblyomminae</taxon>
        <taxon>Amblyomma</taxon>
    </lineage>
</organism>
<dbReference type="Proteomes" id="UP001321473">
    <property type="component" value="Unassembled WGS sequence"/>
</dbReference>
<evidence type="ECO:0000313" key="12">
    <source>
        <dbReference type="Proteomes" id="UP001321473"/>
    </source>
</evidence>
<dbReference type="GO" id="GO:0006508">
    <property type="term" value="P:proteolysis"/>
    <property type="evidence" value="ECO:0007669"/>
    <property type="project" value="UniProtKB-KW"/>
</dbReference>
<dbReference type="PANTHER" id="PTHR24258:SF116">
    <property type="entry name" value="FI16631P1-RELATED"/>
    <property type="match status" value="1"/>
</dbReference>
<keyword evidence="3" id="KW-0378">Hydrolase</keyword>
<dbReference type="InterPro" id="IPR038565">
    <property type="entry name" value="CLIP_sf"/>
</dbReference>
<feature type="domain" description="Peptidase S1" evidence="9">
    <location>
        <begin position="117"/>
        <end position="282"/>
    </location>
</feature>
<keyword evidence="6" id="KW-0325">Glycoprotein</keyword>